<dbReference type="EMBL" id="CM016762">
    <property type="protein sequence ID" value="TMS38217.1"/>
    <property type="molecule type" value="Genomic_DNA"/>
</dbReference>
<comment type="caution">
    <text evidence="1">The sequence shown here is derived from an EMBL/GenBank/DDBJ whole genome shotgun (WGS) entry which is preliminary data.</text>
</comment>
<keyword evidence="2" id="KW-1185">Reference proteome</keyword>
<reference evidence="1 2" key="1">
    <citation type="journal article" date="2015" name="Genome Biol.">
        <title>Comparative genomics of Steinernema reveals deeply conserved gene regulatory networks.</title>
        <authorList>
            <person name="Dillman A.R."/>
            <person name="Macchietto M."/>
            <person name="Porter C.F."/>
            <person name="Rogers A."/>
            <person name="Williams B."/>
            <person name="Antoshechkin I."/>
            <person name="Lee M.M."/>
            <person name="Goodwin Z."/>
            <person name="Lu X."/>
            <person name="Lewis E.E."/>
            <person name="Goodrich-Blair H."/>
            <person name="Stock S.P."/>
            <person name="Adams B.J."/>
            <person name="Sternberg P.W."/>
            <person name="Mortazavi A."/>
        </authorList>
    </citation>
    <scope>NUCLEOTIDE SEQUENCE [LARGE SCALE GENOMIC DNA]</scope>
    <source>
        <strain evidence="1 2">ALL</strain>
    </source>
</reference>
<proteinExistence type="predicted"/>
<reference evidence="1 2" key="2">
    <citation type="journal article" date="2019" name="G3 (Bethesda)">
        <title>Hybrid Assembly of the Genome of the Entomopathogenic Nematode Steinernema carpocapsae Identifies the X-Chromosome.</title>
        <authorList>
            <person name="Serra L."/>
            <person name="Macchietto M."/>
            <person name="Macias-Munoz A."/>
            <person name="McGill C.J."/>
            <person name="Rodriguez I.M."/>
            <person name="Rodriguez B."/>
            <person name="Murad R."/>
            <person name="Mortazavi A."/>
        </authorList>
    </citation>
    <scope>NUCLEOTIDE SEQUENCE [LARGE SCALE GENOMIC DNA]</scope>
    <source>
        <strain evidence="1 2">ALL</strain>
    </source>
</reference>
<evidence type="ECO:0000313" key="1">
    <source>
        <dbReference type="EMBL" id="TMS38217.1"/>
    </source>
</evidence>
<gene>
    <name evidence="1" type="ORF">L596_004987</name>
</gene>
<name>A0A4U8V150_STECR</name>
<accession>A0A4U8V150</accession>
<dbReference type="AlphaFoldDB" id="A0A4U8V150"/>
<dbReference type="EMBL" id="AZBU02000001">
    <property type="protein sequence ID" value="TMS38217.1"/>
    <property type="molecule type" value="Genomic_DNA"/>
</dbReference>
<evidence type="ECO:0000313" key="2">
    <source>
        <dbReference type="Proteomes" id="UP000298663"/>
    </source>
</evidence>
<protein>
    <submittedName>
        <fullName evidence="1">Uncharacterized protein</fullName>
    </submittedName>
</protein>
<organism evidence="1 2">
    <name type="scientific">Steinernema carpocapsae</name>
    <name type="common">Entomopathogenic nematode</name>
    <dbReference type="NCBI Taxonomy" id="34508"/>
    <lineage>
        <taxon>Eukaryota</taxon>
        <taxon>Metazoa</taxon>
        <taxon>Ecdysozoa</taxon>
        <taxon>Nematoda</taxon>
        <taxon>Chromadorea</taxon>
        <taxon>Rhabditida</taxon>
        <taxon>Tylenchina</taxon>
        <taxon>Panagrolaimomorpha</taxon>
        <taxon>Strongyloidoidea</taxon>
        <taxon>Steinernematidae</taxon>
        <taxon>Steinernema</taxon>
    </lineage>
</organism>
<dbReference type="Proteomes" id="UP000298663">
    <property type="component" value="Chromosome X"/>
</dbReference>
<sequence length="125" mass="13907">MQTASPRATILLLFKSRKLSPFPPLPSPPPACFSTGRHSKEGPPHLKGQTCIDYSNIGFHCHFLVSNIRTNSGTQLAARSGLTRHYSFTRSHCLRSTKLSHPYKYSLNPKSILSSHCPLPPARLR</sequence>